<dbReference type="PANTHER" id="PTHR33204:SF29">
    <property type="entry name" value="TRANSCRIPTIONAL REGULATOR"/>
    <property type="match status" value="1"/>
</dbReference>
<dbReference type="InterPro" id="IPR036390">
    <property type="entry name" value="WH_DNA-bd_sf"/>
</dbReference>
<organism evidence="5 6">
    <name type="scientific">Mucilaginibacter gynuensis</name>
    <dbReference type="NCBI Taxonomy" id="1302236"/>
    <lineage>
        <taxon>Bacteria</taxon>
        <taxon>Pseudomonadati</taxon>
        <taxon>Bacteroidota</taxon>
        <taxon>Sphingobacteriia</taxon>
        <taxon>Sphingobacteriales</taxon>
        <taxon>Sphingobacteriaceae</taxon>
        <taxon>Mucilaginibacter</taxon>
    </lineage>
</organism>
<accession>A0ABP8GGP7</accession>
<dbReference type="PANTHER" id="PTHR33204">
    <property type="entry name" value="TRANSCRIPTIONAL REGULATOR, MARR FAMILY"/>
    <property type="match status" value="1"/>
</dbReference>
<dbReference type="PROSITE" id="PS51118">
    <property type="entry name" value="HTH_HXLR"/>
    <property type="match status" value="1"/>
</dbReference>
<sequence length="82" mass="9386">MPDANSRVLNIQLRELECHELVIRTIYPVMPPKVEYTLTDFGKTLIPVLSSIGKWAEEHQNQLKEVILRDLSGSSDNTHIDK</sequence>
<dbReference type="Gene3D" id="1.10.10.10">
    <property type="entry name" value="Winged helix-like DNA-binding domain superfamily/Winged helix DNA-binding domain"/>
    <property type="match status" value="1"/>
</dbReference>
<proteinExistence type="predicted"/>
<dbReference type="EMBL" id="BAABFT010000005">
    <property type="protein sequence ID" value="GAA4324009.1"/>
    <property type="molecule type" value="Genomic_DNA"/>
</dbReference>
<dbReference type="SUPFAM" id="SSF46785">
    <property type="entry name" value="Winged helix' DNA-binding domain"/>
    <property type="match status" value="1"/>
</dbReference>
<comment type="caution">
    <text evidence="5">The sequence shown here is derived from an EMBL/GenBank/DDBJ whole genome shotgun (WGS) entry which is preliminary data.</text>
</comment>
<name>A0ABP8GGP7_9SPHI</name>
<gene>
    <name evidence="5" type="ORF">GCM10023149_25340</name>
</gene>
<reference evidence="6" key="1">
    <citation type="journal article" date="2019" name="Int. J. Syst. Evol. Microbiol.">
        <title>The Global Catalogue of Microorganisms (GCM) 10K type strain sequencing project: providing services to taxonomists for standard genome sequencing and annotation.</title>
        <authorList>
            <consortium name="The Broad Institute Genomics Platform"/>
            <consortium name="The Broad Institute Genome Sequencing Center for Infectious Disease"/>
            <person name="Wu L."/>
            <person name="Ma J."/>
        </authorList>
    </citation>
    <scope>NUCLEOTIDE SEQUENCE [LARGE SCALE GENOMIC DNA]</scope>
    <source>
        <strain evidence="6">JCM 17705</strain>
    </source>
</reference>
<keyword evidence="2" id="KW-0238">DNA-binding</keyword>
<dbReference type="InterPro" id="IPR036388">
    <property type="entry name" value="WH-like_DNA-bd_sf"/>
</dbReference>
<evidence type="ECO:0000259" key="4">
    <source>
        <dbReference type="PROSITE" id="PS51118"/>
    </source>
</evidence>
<feature type="domain" description="HTH hxlR-type" evidence="4">
    <location>
        <begin position="1"/>
        <end position="64"/>
    </location>
</feature>
<protein>
    <recommendedName>
        <fullName evidence="4">HTH hxlR-type domain-containing protein</fullName>
    </recommendedName>
</protein>
<evidence type="ECO:0000256" key="2">
    <source>
        <dbReference type="ARBA" id="ARBA00023125"/>
    </source>
</evidence>
<dbReference type="Pfam" id="PF01638">
    <property type="entry name" value="HxlR"/>
    <property type="match status" value="1"/>
</dbReference>
<dbReference type="Proteomes" id="UP001500582">
    <property type="component" value="Unassembled WGS sequence"/>
</dbReference>
<dbReference type="InterPro" id="IPR002577">
    <property type="entry name" value="HTH_HxlR"/>
</dbReference>
<evidence type="ECO:0000313" key="5">
    <source>
        <dbReference type="EMBL" id="GAA4324009.1"/>
    </source>
</evidence>
<evidence type="ECO:0000256" key="1">
    <source>
        <dbReference type="ARBA" id="ARBA00023015"/>
    </source>
</evidence>
<keyword evidence="6" id="KW-1185">Reference proteome</keyword>
<keyword evidence="3" id="KW-0804">Transcription</keyword>
<evidence type="ECO:0000313" key="6">
    <source>
        <dbReference type="Proteomes" id="UP001500582"/>
    </source>
</evidence>
<evidence type="ECO:0000256" key="3">
    <source>
        <dbReference type="ARBA" id="ARBA00023163"/>
    </source>
</evidence>
<keyword evidence="1" id="KW-0805">Transcription regulation</keyword>